<evidence type="ECO:0000313" key="2">
    <source>
        <dbReference type="EMBL" id="MDI4648759.1"/>
    </source>
</evidence>
<feature type="domain" description="N-acetyltransferase" evidence="1">
    <location>
        <begin position="9"/>
        <end position="169"/>
    </location>
</feature>
<keyword evidence="3" id="KW-1185">Reference proteome</keyword>
<dbReference type="Proteomes" id="UP001161691">
    <property type="component" value="Unassembled WGS sequence"/>
</dbReference>
<dbReference type="SUPFAM" id="SSF55729">
    <property type="entry name" value="Acyl-CoA N-acyltransferases (Nat)"/>
    <property type="match status" value="1"/>
</dbReference>
<dbReference type="InterPro" id="IPR051531">
    <property type="entry name" value="N-acetyltransferase"/>
</dbReference>
<evidence type="ECO:0000313" key="3">
    <source>
        <dbReference type="Proteomes" id="UP001161691"/>
    </source>
</evidence>
<dbReference type="RefSeq" id="WP_282911453.1">
    <property type="nucleotide sequence ID" value="NZ_JAGRPV010000001.1"/>
</dbReference>
<dbReference type="InterPro" id="IPR016181">
    <property type="entry name" value="Acyl_CoA_acyltransferase"/>
</dbReference>
<gene>
    <name evidence="2" type="ORF">KB449_27660</name>
</gene>
<name>A0ABT6TS48_9BACL</name>
<comment type="caution">
    <text evidence="2">The sequence shown here is derived from an EMBL/GenBank/DDBJ whole genome shotgun (WGS) entry which is preliminary data.</text>
</comment>
<evidence type="ECO:0000259" key="1">
    <source>
        <dbReference type="PROSITE" id="PS51186"/>
    </source>
</evidence>
<accession>A0ABT6TS48</accession>
<organism evidence="2 3">
    <name type="scientific">Cohnella hashimotonis</name>
    <dbReference type="NCBI Taxonomy" id="2826895"/>
    <lineage>
        <taxon>Bacteria</taxon>
        <taxon>Bacillati</taxon>
        <taxon>Bacillota</taxon>
        <taxon>Bacilli</taxon>
        <taxon>Bacillales</taxon>
        <taxon>Paenibacillaceae</taxon>
        <taxon>Cohnella</taxon>
    </lineage>
</organism>
<dbReference type="PANTHER" id="PTHR43792">
    <property type="entry name" value="GNAT FAMILY, PUTATIVE (AFU_ORTHOLOGUE AFUA_3G00765)-RELATED-RELATED"/>
    <property type="match status" value="1"/>
</dbReference>
<reference evidence="2" key="1">
    <citation type="submission" date="2023-04" db="EMBL/GenBank/DDBJ databases">
        <title>Comparative genomic analysis of Cohnella hashimotonis sp. nov., isolated from the International Space Station.</title>
        <authorList>
            <person name="Venkateswaran K."/>
            <person name="Simpson A."/>
        </authorList>
    </citation>
    <scope>NUCLEOTIDE SEQUENCE</scope>
    <source>
        <strain evidence="2">F6_2S_P_1</strain>
    </source>
</reference>
<sequence length="177" mass="20427">MMEMYTDRLKLRLVEPKDAEPMERLVNDREIARTTLGIPHPYPPGSADAFIQRRQEAAKKGDGFSFAVLDRQSETFMGIVGLRIDPSHHHAELAYWLGKAYWNQGYCSEAAKQVLRFALEDLKLHRVWAAAMTRNPASFRIMEKLGMKHEGIFRGHVLKDGVYEDLTYYALLRSERT</sequence>
<dbReference type="EMBL" id="JAGRPV010000001">
    <property type="protein sequence ID" value="MDI4648759.1"/>
    <property type="molecule type" value="Genomic_DNA"/>
</dbReference>
<dbReference type="PROSITE" id="PS51186">
    <property type="entry name" value="GNAT"/>
    <property type="match status" value="1"/>
</dbReference>
<protein>
    <submittedName>
        <fullName evidence="2">GNAT family N-acetyltransferase</fullName>
    </submittedName>
</protein>
<dbReference type="Gene3D" id="3.40.630.30">
    <property type="match status" value="1"/>
</dbReference>
<proteinExistence type="predicted"/>
<dbReference type="Pfam" id="PF13302">
    <property type="entry name" value="Acetyltransf_3"/>
    <property type="match status" value="1"/>
</dbReference>
<dbReference type="InterPro" id="IPR000182">
    <property type="entry name" value="GNAT_dom"/>
</dbReference>